<name>A0A398B9I9_9BACI</name>
<feature type="region of interest" description="Disordered" evidence="1">
    <location>
        <begin position="115"/>
        <end position="135"/>
    </location>
</feature>
<evidence type="ECO:0000313" key="2">
    <source>
        <dbReference type="EMBL" id="RID86194.1"/>
    </source>
</evidence>
<organism evidence="2 3">
    <name type="scientific">Peribacillus asahii</name>
    <dbReference type="NCBI Taxonomy" id="228899"/>
    <lineage>
        <taxon>Bacteria</taxon>
        <taxon>Bacillati</taxon>
        <taxon>Bacillota</taxon>
        <taxon>Bacilli</taxon>
        <taxon>Bacillales</taxon>
        <taxon>Bacillaceae</taxon>
        <taxon>Peribacillus</taxon>
    </lineage>
</organism>
<dbReference type="Pfam" id="PF10970">
    <property type="entry name" value="GerPE"/>
    <property type="match status" value="1"/>
</dbReference>
<dbReference type="RefSeq" id="WP_119117131.1">
    <property type="nucleotide sequence ID" value="NZ_QWVS01000016.1"/>
</dbReference>
<accession>A0A398B9I9</accession>
<gene>
    <name evidence="2" type="ORF">D1953_10500</name>
</gene>
<evidence type="ECO:0000256" key="1">
    <source>
        <dbReference type="SAM" id="MobiDB-lite"/>
    </source>
</evidence>
<dbReference type="Proteomes" id="UP000266016">
    <property type="component" value="Unassembled WGS sequence"/>
</dbReference>
<keyword evidence="3" id="KW-1185">Reference proteome</keyword>
<dbReference type="InterPro" id="IPR024496">
    <property type="entry name" value="Spore_germ_GerPE"/>
</dbReference>
<sequence>MFQRTSKAKSVESNSIVFSSTLQIGDCSYIDGTVHALAVQRRSEILYERDDEFSDYEIFSRPLALPIITEPIQMRFNHLCPFIETGHIYINAISTSSVAGLGNVGHIRMKSKIHHTRQLTDNGKSTQPDSTKKEE</sequence>
<comment type="caution">
    <text evidence="2">The sequence shown here is derived from an EMBL/GenBank/DDBJ whole genome shotgun (WGS) entry which is preliminary data.</text>
</comment>
<feature type="compositionally biased region" description="Polar residues" evidence="1">
    <location>
        <begin position="119"/>
        <end position="129"/>
    </location>
</feature>
<proteinExistence type="predicted"/>
<protein>
    <submittedName>
        <fullName evidence="2">Spore germination protein GerPE</fullName>
    </submittedName>
</protein>
<reference evidence="2 3" key="1">
    <citation type="submission" date="2018-08" db="EMBL/GenBank/DDBJ databases">
        <title>Bacillus jemisoniae sp. nov., Bacillus chryseoplanitiae sp. nov., Bacillus resnikiae sp. nov., and Bacillus frankliniae sp. nov., isolated from Viking spacecraft and associated surfaces.</title>
        <authorList>
            <person name="Seuylemezian A."/>
            <person name="Vaishampayan P."/>
        </authorList>
    </citation>
    <scope>NUCLEOTIDE SEQUENCE [LARGE SCALE GENOMIC DNA]</scope>
    <source>
        <strain evidence="2 3">MA001</strain>
    </source>
</reference>
<evidence type="ECO:0000313" key="3">
    <source>
        <dbReference type="Proteomes" id="UP000266016"/>
    </source>
</evidence>
<dbReference type="AlphaFoldDB" id="A0A398B9I9"/>
<dbReference type="EMBL" id="QWVS01000016">
    <property type="protein sequence ID" value="RID86194.1"/>
    <property type="molecule type" value="Genomic_DNA"/>
</dbReference>